<gene>
    <name evidence="1" type="ORF">M440DRAFT_1150000</name>
</gene>
<name>A0A2T4BQ41_TRILO</name>
<dbReference type="EMBL" id="KZ679149">
    <property type="protein sequence ID" value="PTB71414.1"/>
    <property type="molecule type" value="Genomic_DNA"/>
</dbReference>
<evidence type="ECO:0000313" key="2">
    <source>
        <dbReference type="Proteomes" id="UP000240760"/>
    </source>
</evidence>
<accession>A0A2T4BQ41</accession>
<proteinExistence type="predicted"/>
<evidence type="ECO:0000313" key="1">
    <source>
        <dbReference type="EMBL" id="PTB71414.1"/>
    </source>
</evidence>
<protein>
    <submittedName>
        <fullName evidence="1">Uncharacterized protein</fullName>
    </submittedName>
</protein>
<dbReference type="Proteomes" id="UP000240760">
    <property type="component" value="Unassembled WGS sequence"/>
</dbReference>
<keyword evidence="2" id="KW-1185">Reference proteome</keyword>
<sequence length="269" mass="29275">MGSCQCLLWRSLSPSWRVPAAGEWGSGSCCSCRVLVGEPAALTSRGLMPPPPLTSYPGRSCPDFLSTSTGLACSMTAMTTARCDAVRSMMLPVAGGMKPHRDRLPRNRLRRANPRAGFEIGGASLAKFTLTPLLAMTVFCPRRCYAITMNTHSCNSVAIVRFLCFDDLPLTLVHHWFSSSLSTVLLPAITSFVAHGSGAALDGGMGIGLLFFLSLLDQRSSLLSQHHRFDSYVLHFRGKCIIINNGPPDWILFARTVALDVKQDLVWQS</sequence>
<reference evidence="1 2" key="1">
    <citation type="submission" date="2016-07" db="EMBL/GenBank/DDBJ databases">
        <title>Multiple horizontal gene transfer events from other fungi enriched the ability of initially mycotrophic Trichoderma (Ascomycota) to feed on dead plant biomass.</title>
        <authorList>
            <consortium name="DOE Joint Genome Institute"/>
            <person name="Aerts A."/>
            <person name="Atanasova L."/>
            <person name="Chenthamara K."/>
            <person name="Zhang J."/>
            <person name="Grujic M."/>
            <person name="Henrissat B."/>
            <person name="Kuo A."/>
            <person name="Salamov A."/>
            <person name="Lipzen A."/>
            <person name="Labutti K."/>
            <person name="Barry K."/>
            <person name="Miao Y."/>
            <person name="Rahimi M.J."/>
            <person name="Shen Q."/>
            <person name="Grigoriev I.V."/>
            <person name="Kubicek C.P."/>
            <person name="Druzhinina I.S."/>
        </authorList>
    </citation>
    <scope>NUCLEOTIDE SEQUENCE [LARGE SCALE GENOMIC DNA]</scope>
    <source>
        <strain evidence="1 2">ATCC 18648</strain>
    </source>
</reference>
<dbReference type="AlphaFoldDB" id="A0A2T4BQ41"/>
<organism evidence="1 2">
    <name type="scientific">Trichoderma longibrachiatum ATCC 18648</name>
    <dbReference type="NCBI Taxonomy" id="983965"/>
    <lineage>
        <taxon>Eukaryota</taxon>
        <taxon>Fungi</taxon>
        <taxon>Dikarya</taxon>
        <taxon>Ascomycota</taxon>
        <taxon>Pezizomycotina</taxon>
        <taxon>Sordariomycetes</taxon>
        <taxon>Hypocreomycetidae</taxon>
        <taxon>Hypocreales</taxon>
        <taxon>Hypocreaceae</taxon>
        <taxon>Trichoderma</taxon>
    </lineage>
</organism>